<keyword evidence="9" id="KW-1185">Reference proteome</keyword>
<evidence type="ECO:0000256" key="4">
    <source>
        <dbReference type="ARBA" id="ARBA00022989"/>
    </source>
</evidence>
<proteinExistence type="predicted"/>
<dbReference type="PANTHER" id="PTHR47371">
    <property type="entry name" value="LIPOTEICHOIC ACID SYNTHASE"/>
    <property type="match status" value="1"/>
</dbReference>
<dbReference type="CDD" id="cd16015">
    <property type="entry name" value="LTA_synthase"/>
    <property type="match status" value="1"/>
</dbReference>
<evidence type="ECO:0000256" key="5">
    <source>
        <dbReference type="ARBA" id="ARBA00023136"/>
    </source>
</evidence>
<comment type="caution">
    <text evidence="8">The sequence shown here is derived from an EMBL/GenBank/DDBJ whole genome shotgun (WGS) entry which is preliminary data.</text>
</comment>
<evidence type="ECO:0000256" key="2">
    <source>
        <dbReference type="ARBA" id="ARBA00022475"/>
    </source>
</evidence>
<dbReference type="InterPro" id="IPR017850">
    <property type="entry name" value="Alkaline_phosphatase_core_sf"/>
</dbReference>
<evidence type="ECO:0000259" key="7">
    <source>
        <dbReference type="Pfam" id="PF00884"/>
    </source>
</evidence>
<feature type="domain" description="Sulfatase N-terminal" evidence="7">
    <location>
        <begin position="219"/>
        <end position="497"/>
    </location>
</feature>
<gene>
    <name evidence="8" type="ORF">FHR96_003540</name>
</gene>
<reference evidence="8 9" key="1">
    <citation type="submission" date="2020-08" db="EMBL/GenBank/DDBJ databases">
        <title>Genomic Encyclopedia of Type Strains, Phase III (KMG-III): the genomes of soil and plant-associated and newly described type strains.</title>
        <authorList>
            <person name="Whitman W."/>
        </authorList>
    </citation>
    <scope>NUCLEOTIDE SEQUENCE [LARGE SCALE GENOMIC DNA]</scope>
    <source>
        <strain evidence="8 9">CECT 5995</strain>
    </source>
</reference>
<keyword evidence="3 6" id="KW-0812">Transmembrane</keyword>
<dbReference type="PANTHER" id="PTHR47371:SF3">
    <property type="entry name" value="PHOSPHOGLYCEROL TRANSFERASE I"/>
    <property type="match status" value="1"/>
</dbReference>
<keyword evidence="2" id="KW-1003">Cell membrane</keyword>
<feature type="transmembrane region" description="Helical" evidence="6">
    <location>
        <begin position="34"/>
        <end position="55"/>
    </location>
</feature>
<evidence type="ECO:0000256" key="6">
    <source>
        <dbReference type="SAM" id="Phobius"/>
    </source>
</evidence>
<dbReference type="Pfam" id="PF00884">
    <property type="entry name" value="Sulfatase"/>
    <property type="match status" value="1"/>
</dbReference>
<sequence>MIVSLLLPWLAGLAIGQAMERLLRPRVPPAWRRHASTWIVELATWTLLFGLFTLVLQRPWFAMAFVLSLLLVVVQSSNTKWDTLREPFICHDFEYFVDAIRHPRLYVPFFGIWLALGATIAGALAIAAFLWLEPSPASRYGLLASVKAELLLVVPAGLALALGVPRLPRCSLNPADDLQRLGLYASLWAYGRLAARPWTPPDATAFALPEEPVPAETLPHVVAVQSESFFDPRSWIDGLAPELLEHHDALQETATQHGRLSVPVWGANTVRTETAFLTGLEGSALGIHQFNPYHQLTQHAVPSLANAMRELGYRTVCVHPYPASFYGRDKVMPNLGFDEFLDIDAFSDDDRCGQYIGDLAVAEMVGVLLQDQDNKPLFVFVITMENHGPLDLDTWGATTDLAQLAPDVATWPEDGSELHSYLAHLRNADRMIAGLRQTLASTERDGMLCWYGDHVPIMPNAYRHFGAPVGETPYTIWSSRRPRRPQDETPLRADQLGAALWQSVLAASRQAPITEGRQQNHQEQA</sequence>
<dbReference type="Proteomes" id="UP000525987">
    <property type="component" value="Unassembled WGS sequence"/>
</dbReference>
<comment type="subcellular location">
    <subcellularLocation>
        <location evidence="1">Cell membrane</location>
        <topology evidence="1">Multi-pass membrane protein</topology>
    </subcellularLocation>
</comment>
<name>A0A7W5G6X7_9GAMM</name>
<organism evidence="8 9">
    <name type="scientific">Halomonas organivorans</name>
    <dbReference type="NCBI Taxonomy" id="257772"/>
    <lineage>
        <taxon>Bacteria</taxon>
        <taxon>Pseudomonadati</taxon>
        <taxon>Pseudomonadota</taxon>
        <taxon>Gammaproteobacteria</taxon>
        <taxon>Oceanospirillales</taxon>
        <taxon>Halomonadaceae</taxon>
        <taxon>Halomonas</taxon>
    </lineage>
</organism>
<evidence type="ECO:0000256" key="1">
    <source>
        <dbReference type="ARBA" id="ARBA00004651"/>
    </source>
</evidence>
<accession>A0A7W5G6X7</accession>
<feature type="transmembrane region" description="Helical" evidence="6">
    <location>
        <begin position="110"/>
        <end position="132"/>
    </location>
</feature>
<dbReference type="InterPro" id="IPR000917">
    <property type="entry name" value="Sulfatase_N"/>
</dbReference>
<dbReference type="InterPro" id="IPR050448">
    <property type="entry name" value="OpgB/LTA_synthase_biosynth"/>
</dbReference>
<dbReference type="EMBL" id="JACHXM010000024">
    <property type="protein sequence ID" value="MBB3142640.1"/>
    <property type="molecule type" value="Genomic_DNA"/>
</dbReference>
<dbReference type="GO" id="GO:0005886">
    <property type="term" value="C:plasma membrane"/>
    <property type="evidence" value="ECO:0007669"/>
    <property type="project" value="UniProtKB-SubCell"/>
</dbReference>
<evidence type="ECO:0000256" key="3">
    <source>
        <dbReference type="ARBA" id="ARBA00022692"/>
    </source>
</evidence>
<dbReference type="Gene3D" id="3.40.720.10">
    <property type="entry name" value="Alkaline Phosphatase, subunit A"/>
    <property type="match status" value="1"/>
</dbReference>
<evidence type="ECO:0000313" key="8">
    <source>
        <dbReference type="EMBL" id="MBB3142640.1"/>
    </source>
</evidence>
<keyword evidence="4 6" id="KW-1133">Transmembrane helix</keyword>
<dbReference type="AlphaFoldDB" id="A0A7W5G6X7"/>
<dbReference type="RefSeq" id="WP_183389007.1">
    <property type="nucleotide sequence ID" value="NZ_JACHXM010000024.1"/>
</dbReference>
<protein>
    <recommendedName>
        <fullName evidence="7">Sulfatase N-terminal domain-containing protein</fullName>
    </recommendedName>
</protein>
<evidence type="ECO:0000313" key="9">
    <source>
        <dbReference type="Proteomes" id="UP000525987"/>
    </source>
</evidence>
<keyword evidence="5 6" id="KW-0472">Membrane</keyword>
<dbReference type="SUPFAM" id="SSF53649">
    <property type="entry name" value="Alkaline phosphatase-like"/>
    <property type="match status" value="1"/>
</dbReference>